<dbReference type="EMBL" id="JAUHHV010000007">
    <property type="protein sequence ID" value="KAK1417798.1"/>
    <property type="molecule type" value="Genomic_DNA"/>
</dbReference>
<keyword evidence="2" id="KW-1133">Transmembrane helix</keyword>
<dbReference type="Proteomes" id="UP001229421">
    <property type="component" value="Unassembled WGS sequence"/>
</dbReference>
<dbReference type="PROSITE" id="PS50104">
    <property type="entry name" value="TIR"/>
    <property type="match status" value="1"/>
</dbReference>
<evidence type="ECO:0000313" key="5">
    <source>
        <dbReference type="Proteomes" id="UP001229421"/>
    </source>
</evidence>
<evidence type="ECO:0000313" key="4">
    <source>
        <dbReference type="EMBL" id="KAK1417798.1"/>
    </source>
</evidence>
<comment type="caution">
    <text evidence="4">The sequence shown here is derived from an EMBL/GenBank/DDBJ whole genome shotgun (WGS) entry which is preliminary data.</text>
</comment>
<dbReference type="InterPro" id="IPR035897">
    <property type="entry name" value="Toll_tir_struct_dom_sf"/>
</dbReference>
<dbReference type="InterPro" id="IPR000157">
    <property type="entry name" value="TIR_dom"/>
</dbReference>
<gene>
    <name evidence="4" type="ORF">QVD17_26932</name>
</gene>
<feature type="domain" description="TIR" evidence="3">
    <location>
        <begin position="35"/>
        <end position="199"/>
    </location>
</feature>
<sequence>MASSTSSFGIVSVLMIFSIIFVMASSSTLSGHRSFAYDVFISFRGKDTRKNFVDHLYFALQHKHIHTFKDDNIKRGEKIGDELIKSIEDSKFYIVVFSKNYASSSWCLDEILKIMECHRMTHGHKVYPLFYDVEPYEVRKLTGAVEEAFSEHRNEVSSEKWREALKEVAHLAGWELKNTCNGYEAKFIQKVVEQISLDLYNSNLDENLICRETMANIGLQGVDYTMTRTLCEPSPQDNQYWQQMWLQQLEINKQLQAQINQLIANQLDNSSSQYNQQEDEENDEIND</sequence>
<keyword evidence="5" id="KW-1185">Reference proteome</keyword>
<keyword evidence="1" id="KW-0520">NAD</keyword>
<dbReference type="AlphaFoldDB" id="A0AAD8NR74"/>
<accession>A0AAD8NR74</accession>
<dbReference type="PANTHER" id="PTHR32009">
    <property type="entry name" value="TMV RESISTANCE PROTEIN N-LIKE"/>
    <property type="match status" value="1"/>
</dbReference>
<dbReference type="FunFam" id="3.40.50.10140:FF:000007">
    <property type="entry name" value="Disease resistance protein (TIR-NBS-LRR class)"/>
    <property type="match status" value="1"/>
</dbReference>
<dbReference type="SUPFAM" id="SSF52200">
    <property type="entry name" value="Toll/Interleukin receptor TIR domain"/>
    <property type="match status" value="1"/>
</dbReference>
<dbReference type="PANTHER" id="PTHR32009:SF162">
    <property type="entry name" value="TIR DOMAIN-CONTAINING PROTEIN"/>
    <property type="match status" value="1"/>
</dbReference>
<feature type="transmembrane region" description="Helical" evidence="2">
    <location>
        <begin position="6"/>
        <end position="24"/>
    </location>
</feature>
<evidence type="ECO:0000256" key="1">
    <source>
        <dbReference type="ARBA" id="ARBA00023027"/>
    </source>
</evidence>
<protein>
    <recommendedName>
        <fullName evidence="3">TIR domain-containing protein</fullName>
    </recommendedName>
</protein>
<dbReference type="Gene3D" id="3.40.50.10140">
    <property type="entry name" value="Toll/interleukin-1 receptor homology (TIR) domain"/>
    <property type="match status" value="1"/>
</dbReference>
<organism evidence="4 5">
    <name type="scientific">Tagetes erecta</name>
    <name type="common">African marigold</name>
    <dbReference type="NCBI Taxonomy" id="13708"/>
    <lineage>
        <taxon>Eukaryota</taxon>
        <taxon>Viridiplantae</taxon>
        <taxon>Streptophyta</taxon>
        <taxon>Embryophyta</taxon>
        <taxon>Tracheophyta</taxon>
        <taxon>Spermatophyta</taxon>
        <taxon>Magnoliopsida</taxon>
        <taxon>eudicotyledons</taxon>
        <taxon>Gunneridae</taxon>
        <taxon>Pentapetalae</taxon>
        <taxon>asterids</taxon>
        <taxon>campanulids</taxon>
        <taxon>Asterales</taxon>
        <taxon>Asteraceae</taxon>
        <taxon>Asteroideae</taxon>
        <taxon>Heliantheae alliance</taxon>
        <taxon>Tageteae</taxon>
        <taxon>Tagetes</taxon>
    </lineage>
</organism>
<reference evidence="4" key="1">
    <citation type="journal article" date="2023" name="bioRxiv">
        <title>Improved chromosome-level genome assembly for marigold (Tagetes erecta).</title>
        <authorList>
            <person name="Jiang F."/>
            <person name="Yuan L."/>
            <person name="Wang S."/>
            <person name="Wang H."/>
            <person name="Xu D."/>
            <person name="Wang A."/>
            <person name="Fan W."/>
        </authorList>
    </citation>
    <scope>NUCLEOTIDE SEQUENCE</scope>
    <source>
        <strain evidence="4">WSJ</strain>
        <tissue evidence="4">Leaf</tissue>
    </source>
</reference>
<keyword evidence="2" id="KW-0812">Transmembrane</keyword>
<dbReference type="SMART" id="SM00255">
    <property type="entry name" value="TIR"/>
    <property type="match status" value="1"/>
</dbReference>
<dbReference type="GO" id="GO:0007165">
    <property type="term" value="P:signal transduction"/>
    <property type="evidence" value="ECO:0007669"/>
    <property type="project" value="InterPro"/>
</dbReference>
<dbReference type="Pfam" id="PF01582">
    <property type="entry name" value="TIR"/>
    <property type="match status" value="1"/>
</dbReference>
<evidence type="ECO:0000256" key="2">
    <source>
        <dbReference type="SAM" id="Phobius"/>
    </source>
</evidence>
<name>A0AAD8NR74_TARER</name>
<proteinExistence type="predicted"/>
<keyword evidence="2" id="KW-0472">Membrane</keyword>
<evidence type="ECO:0000259" key="3">
    <source>
        <dbReference type="PROSITE" id="PS50104"/>
    </source>
</evidence>